<proteinExistence type="predicted"/>
<reference evidence="2" key="1">
    <citation type="submission" date="2025-08" db="UniProtKB">
        <authorList>
            <consortium name="Ensembl"/>
        </authorList>
    </citation>
    <scope>IDENTIFICATION</scope>
</reference>
<evidence type="ECO:0000259" key="1">
    <source>
        <dbReference type="PROSITE" id="PS50994"/>
    </source>
</evidence>
<dbReference type="FunFam" id="3.30.420.10:FF:000032">
    <property type="entry name" value="Retrovirus-related Pol polyprotein from transposon 297-like Protein"/>
    <property type="match status" value="1"/>
</dbReference>
<dbReference type="Pfam" id="PF22938">
    <property type="entry name" value="Integrase_p58_C"/>
    <property type="match status" value="1"/>
</dbReference>
<protein>
    <recommendedName>
        <fullName evidence="1">Integrase catalytic domain-containing protein</fullName>
    </recommendedName>
</protein>
<dbReference type="InterPro" id="IPR012337">
    <property type="entry name" value="RNaseH-like_sf"/>
</dbReference>
<dbReference type="InterPro" id="IPR054465">
    <property type="entry name" value="Integrase_p58-like_C"/>
</dbReference>
<organism evidence="2 3">
    <name type="scientific">Sinocyclocheilus rhinocerous</name>
    <dbReference type="NCBI Taxonomy" id="307959"/>
    <lineage>
        <taxon>Eukaryota</taxon>
        <taxon>Metazoa</taxon>
        <taxon>Chordata</taxon>
        <taxon>Craniata</taxon>
        <taxon>Vertebrata</taxon>
        <taxon>Euteleostomi</taxon>
        <taxon>Actinopterygii</taxon>
        <taxon>Neopterygii</taxon>
        <taxon>Teleostei</taxon>
        <taxon>Ostariophysi</taxon>
        <taxon>Cypriniformes</taxon>
        <taxon>Cyprinidae</taxon>
        <taxon>Cyprininae</taxon>
        <taxon>Sinocyclocheilus</taxon>
    </lineage>
</organism>
<accession>A0A673M0U5</accession>
<dbReference type="GO" id="GO:0015074">
    <property type="term" value="P:DNA integration"/>
    <property type="evidence" value="ECO:0007669"/>
    <property type="project" value="InterPro"/>
</dbReference>
<dbReference type="PANTHER" id="PTHR37984">
    <property type="entry name" value="PROTEIN CBG26694"/>
    <property type="match status" value="1"/>
</dbReference>
<dbReference type="GO" id="GO:0003676">
    <property type="term" value="F:nucleic acid binding"/>
    <property type="evidence" value="ECO:0007669"/>
    <property type="project" value="InterPro"/>
</dbReference>
<evidence type="ECO:0000313" key="2">
    <source>
        <dbReference type="Ensembl" id="ENSSRHP00000083664.1"/>
    </source>
</evidence>
<dbReference type="SUPFAM" id="SSF53098">
    <property type="entry name" value="Ribonuclease H-like"/>
    <property type="match status" value="1"/>
</dbReference>
<dbReference type="InterPro" id="IPR001584">
    <property type="entry name" value="Integrase_cat-core"/>
</dbReference>
<dbReference type="Proteomes" id="UP000472270">
    <property type="component" value="Unassembled WGS sequence"/>
</dbReference>
<feature type="domain" description="Integrase catalytic" evidence="1">
    <location>
        <begin position="1"/>
        <end position="129"/>
    </location>
</feature>
<dbReference type="InterPro" id="IPR036397">
    <property type="entry name" value="RNaseH_sf"/>
</dbReference>
<evidence type="ECO:0000313" key="3">
    <source>
        <dbReference type="Proteomes" id="UP000472270"/>
    </source>
</evidence>
<keyword evidence="3" id="KW-1185">Reference proteome</keyword>
<dbReference type="InterPro" id="IPR050951">
    <property type="entry name" value="Retrovirus_Pol_polyprotein"/>
</dbReference>
<sequence>MCLSTRFPEAIALRKITAPSIVKALVRFFSTFGLPKIVQSDQGTNFMSNVFKQVMKTLAITHRTSSAYHPESQGALERFHQTLKSMMRKYCLETGNDWDEGIPLLMFAVRESVQEALGFSPAELVFGHQVRGPLKILKDKILENDVSAKTNVLDYVTKFKDRLNKVCSLAKESLANAQQGMKRNIDRKAVTRSFMPGDSVLVFLPVPGSSLSARFFGPYEVKEKINETNYVICTPDRKRKKSICHVNMLKFYHVRVSPETNAVKAVESPVISVAAVTEMTPVIDLNFEDDGVIFRNIPQTTVRLTNSEILKDLSLYFKNLNEHQKNYLIQLISEFQCSFKDVPTLTNVLHHDIDVKDARPIKQHAYRVNHVKRSVMRQEVDYLLENGLAKPS</sequence>
<dbReference type="Pfam" id="PF00665">
    <property type="entry name" value="rve"/>
    <property type="match status" value="1"/>
</dbReference>
<dbReference type="AlphaFoldDB" id="A0A673M0U5"/>
<dbReference type="PANTHER" id="PTHR37984:SF15">
    <property type="entry name" value="INTEGRASE CATALYTIC DOMAIN-CONTAINING PROTEIN"/>
    <property type="match status" value="1"/>
</dbReference>
<dbReference type="PROSITE" id="PS50994">
    <property type="entry name" value="INTEGRASE"/>
    <property type="match status" value="1"/>
</dbReference>
<dbReference type="Gene3D" id="3.30.420.10">
    <property type="entry name" value="Ribonuclease H-like superfamily/Ribonuclease H"/>
    <property type="match status" value="1"/>
</dbReference>
<dbReference type="Ensembl" id="ENSSRHT00000085922.1">
    <property type="protein sequence ID" value="ENSSRHP00000083664.1"/>
    <property type="gene ID" value="ENSSRHG00000041391.1"/>
</dbReference>
<name>A0A673M0U5_9TELE</name>
<reference evidence="2" key="2">
    <citation type="submission" date="2025-09" db="UniProtKB">
        <authorList>
            <consortium name="Ensembl"/>
        </authorList>
    </citation>
    <scope>IDENTIFICATION</scope>
</reference>